<feature type="non-terminal residue" evidence="12">
    <location>
        <position position="1"/>
    </location>
</feature>
<dbReference type="InterPro" id="IPR002112">
    <property type="entry name" value="Leuzip_Jun"/>
</dbReference>
<name>A0A1E4S671_CYBJN</name>
<keyword evidence="3" id="KW-0028">Amino-acid biosynthesis</keyword>
<dbReference type="OrthoDB" id="5419235at2759"/>
<organism evidence="12 13">
    <name type="scientific">Cyberlindnera jadinii (strain ATCC 18201 / CBS 1600 / BCRC 20928 / JCM 3617 / NBRC 0987 / NRRL Y-1542)</name>
    <name type="common">Torula yeast</name>
    <name type="synonym">Candida utilis</name>
    <dbReference type="NCBI Taxonomy" id="983966"/>
    <lineage>
        <taxon>Eukaryota</taxon>
        <taxon>Fungi</taxon>
        <taxon>Dikarya</taxon>
        <taxon>Ascomycota</taxon>
        <taxon>Saccharomycotina</taxon>
        <taxon>Saccharomycetes</taxon>
        <taxon>Phaffomycetales</taxon>
        <taxon>Phaffomycetaceae</taxon>
        <taxon>Cyberlindnera</taxon>
    </lineage>
</organism>
<evidence type="ECO:0000256" key="9">
    <source>
        <dbReference type="ARBA" id="ARBA00061302"/>
    </source>
</evidence>
<dbReference type="GeneID" id="30986564"/>
<evidence type="ECO:0000256" key="1">
    <source>
        <dbReference type="ARBA" id="ARBA00004123"/>
    </source>
</evidence>
<dbReference type="PANTHER" id="PTHR11462:SF35">
    <property type="entry name" value="TRANSCRIPTION FACTOR JRA"/>
    <property type="match status" value="1"/>
</dbReference>
<dbReference type="GO" id="GO:0005634">
    <property type="term" value="C:nucleus"/>
    <property type="evidence" value="ECO:0007669"/>
    <property type="project" value="UniProtKB-SubCell"/>
</dbReference>
<feature type="compositionally biased region" description="Basic and acidic residues" evidence="10">
    <location>
        <begin position="15"/>
        <end position="30"/>
    </location>
</feature>
<evidence type="ECO:0000256" key="5">
    <source>
        <dbReference type="ARBA" id="ARBA00023125"/>
    </source>
</evidence>
<dbReference type="PROSITE" id="PS00036">
    <property type="entry name" value="BZIP_BASIC"/>
    <property type="match status" value="1"/>
</dbReference>
<evidence type="ECO:0000256" key="4">
    <source>
        <dbReference type="ARBA" id="ARBA00023015"/>
    </source>
</evidence>
<dbReference type="GO" id="GO:0008652">
    <property type="term" value="P:amino acid biosynthetic process"/>
    <property type="evidence" value="ECO:0007669"/>
    <property type="project" value="UniProtKB-KW"/>
</dbReference>
<dbReference type="GO" id="GO:0000981">
    <property type="term" value="F:DNA-binding transcription factor activity, RNA polymerase II-specific"/>
    <property type="evidence" value="ECO:0007669"/>
    <property type="project" value="TreeGrafter"/>
</dbReference>
<reference evidence="12 13" key="1">
    <citation type="journal article" date="2016" name="Proc. Natl. Acad. Sci. U.S.A.">
        <title>Comparative genomics of biotechnologically important yeasts.</title>
        <authorList>
            <person name="Riley R."/>
            <person name="Haridas S."/>
            <person name="Wolfe K.H."/>
            <person name="Lopes M.R."/>
            <person name="Hittinger C.T."/>
            <person name="Goeker M."/>
            <person name="Salamov A.A."/>
            <person name="Wisecaver J.H."/>
            <person name="Long T.M."/>
            <person name="Calvey C.H."/>
            <person name="Aerts A.L."/>
            <person name="Barry K.W."/>
            <person name="Choi C."/>
            <person name="Clum A."/>
            <person name="Coughlan A.Y."/>
            <person name="Deshpande S."/>
            <person name="Douglass A.P."/>
            <person name="Hanson S.J."/>
            <person name="Klenk H.-P."/>
            <person name="LaButti K.M."/>
            <person name="Lapidus A."/>
            <person name="Lindquist E.A."/>
            <person name="Lipzen A.M."/>
            <person name="Meier-Kolthoff J.P."/>
            <person name="Ohm R.A."/>
            <person name="Otillar R.P."/>
            <person name="Pangilinan J.L."/>
            <person name="Peng Y."/>
            <person name="Rokas A."/>
            <person name="Rosa C.A."/>
            <person name="Scheuner C."/>
            <person name="Sibirny A.A."/>
            <person name="Slot J.C."/>
            <person name="Stielow J.B."/>
            <person name="Sun H."/>
            <person name="Kurtzman C.P."/>
            <person name="Blackwell M."/>
            <person name="Grigoriev I.V."/>
            <person name="Jeffries T.W."/>
        </authorList>
    </citation>
    <scope>NUCLEOTIDE SEQUENCE [LARGE SCALE GENOMIC DNA]</scope>
    <source>
        <strain evidence="13">ATCC 18201 / CBS 1600 / BCRC 20928 / JCM 3617 / NBRC 0987 / NRRL Y-1542</strain>
    </source>
</reference>
<keyword evidence="8" id="KW-0539">Nucleus</keyword>
<feature type="region of interest" description="Disordered" evidence="10">
    <location>
        <begin position="1"/>
        <end position="30"/>
    </location>
</feature>
<dbReference type="EMBL" id="KV453927">
    <property type="protein sequence ID" value="ODV75014.1"/>
    <property type="molecule type" value="Genomic_DNA"/>
</dbReference>
<comment type="similarity">
    <text evidence="2">Belongs to the bZIP family. Jun subfamily.</text>
</comment>
<dbReference type="PANTHER" id="PTHR11462">
    <property type="entry name" value="JUN TRANSCRIPTION FACTOR-RELATED"/>
    <property type="match status" value="1"/>
</dbReference>
<evidence type="ECO:0000256" key="2">
    <source>
        <dbReference type="ARBA" id="ARBA00006882"/>
    </source>
</evidence>
<protein>
    <recommendedName>
        <fullName evidence="11">BZIP domain-containing protein</fullName>
    </recommendedName>
</protein>
<dbReference type="CDD" id="cd12193">
    <property type="entry name" value="bZIP_GCN4"/>
    <property type="match status" value="1"/>
</dbReference>
<keyword evidence="13" id="KW-1185">Reference proteome</keyword>
<dbReference type="GO" id="GO:0000978">
    <property type="term" value="F:RNA polymerase II cis-regulatory region sequence-specific DNA binding"/>
    <property type="evidence" value="ECO:0007669"/>
    <property type="project" value="TreeGrafter"/>
</dbReference>
<dbReference type="GO" id="GO:1903833">
    <property type="term" value="P:positive regulation of cellular response to amino acid starvation"/>
    <property type="evidence" value="ECO:0007669"/>
    <property type="project" value="TreeGrafter"/>
</dbReference>
<evidence type="ECO:0000313" key="12">
    <source>
        <dbReference type="EMBL" id="ODV75014.1"/>
    </source>
</evidence>
<comment type="similarity">
    <text evidence="9">Belongs to the bZIP family. GCN4 subfamily.</text>
</comment>
<dbReference type="PROSITE" id="PS50217">
    <property type="entry name" value="BZIP"/>
    <property type="match status" value="1"/>
</dbReference>
<keyword evidence="6" id="KW-0010">Activator</keyword>
<evidence type="ECO:0000256" key="3">
    <source>
        <dbReference type="ARBA" id="ARBA00022605"/>
    </source>
</evidence>
<evidence type="ECO:0000256" key="7">
    <source>
        <dbReference type="ARBA" id="ARBA00023163"/>
    </source>
</evidence>
<dbReference type="RefSeq" id="XP_020072053.1">
    <property type="nucleotide sequence ID" value="XM_020212168.2"/>
</dbReference>
<dbReference type="Gene3D" id="3.30.160.60">
    <property type="entry name" value="Classic Zinc Finger"/>
    <property type="match status" value="1"/>
</dbReference>
<evidence type="ECO:0000256" key="10">
    <source>
        <dbReference type="SAM" id="MobiDB-lite"/>
    </source>
</evidence>
<keyword evidence="4" id="KW-0805">Transcription regulation</keyword>
<evidence type="ECO:0000256" key="6">
    <source>
        <dbReference type="ARBA" id="ARBA00023159"/>
    </source>
</evidence>
<gene>
    <name evidence="12" type="ORF">CYBJADRAFT_114644</name>
</gene>
<dbReference type="GO" id="GO:0001080">
    <property type="term" value="P:nitrogen catabolite activation of transcription from RNA polymerase II promoter"/>
    <property type="evidence" value="ECO:0007669"/>
    <property type="project" value="TreeGrafter"/>
</dbReference>
<dbReference type="PRINTS" id="PR00043">
    <property type="entry name" value="LEUZIPPRJUN"/>
</dbReference>
<dbReference type="STRING" id="983966.A0A1E4S671"/>
<evidence type="ECO:0000259" key="11">
    <source>
        <dbReference type="PROSITE" id="PS50217"/>
    </source>
</evidence>
<sequence length="62" mass="7220">IVVDSSDPIAAKRARNTEAARRSRARKMERMSQLEDKVEELQEKNEALEQEVERLRALLAQR</sequence>
<accession>A0A1E4S671</accession>
<dbReference type="InterPro" id="IPR050946">
    <property type="entry name" value="AP-1_TF_bZIP"/>
</dbReference>
<dbReference type="Pfam" id="PF07716">
    <property type="entry name" value="bZIP_2"/>
    <property type="match status" value="1"/>
</dbReference>
<dbReference type="AlphaFoldDB" id="A0A1E4S671"/>
<evidence type="ECO:0000313" key="13">
    <source>
        <dbReference type="Proteomes" id="UP000094389"/>
    </source>
</evidence>
<dbReference type="SMART" id="SM00338">
    <property type="entry name" value="BRLZ"/>
    <property type="match status" value="1"/>
</dbReference>
<dbReference type="SUPFAM" id="SSF57959">
    <property type="entry name" value="Leucine zipper domain"/>
    <property type="match status" value="1"/>
</dbReference>
<keyword evidence="5" id="KW-0238">DNA-binding</keyword>
<dbReference type="GO" id="GO:0005667">
    <property type="term" value="C:transcription regulator complex"/>
    <property type="evidence" value="ECO:0007669"/>
    <property type="project" value="TreeGrafter"/>
</dbReference>
<keyword evidence="7" id="KW-0804">Transcription</keyword>
<feature type="non-terminal residue" evidence="12">
    <location>
        <position position="62"/>
    </location>
</feature>
<dbReference type="InterPro" id="IPR004827">
    <property type="entry name" value="bZIP"/>
</dbReference>
<dbReference type="InterPro" id="IPR046347">
    <property type="entry name" value="bZIP_sf"/>
</dbReference>
<feature type="domain" description="BZIP" evidence="11">
    <location>
        <begin position="12"/>
        <end position="56"/>
    </location>
</feature>
<comment type="subcellular location">
    <subcellularLocation>
        <location evidence="1">Nucleus</location>
    </subcellularLocation>
</comment>
<dbReference type="FunFam" id="3.30.160.60:FF:001491">
    <property type="entry name" value="Cross-pathway control protein A"/>
    <property type="match status" value="1"/>
</dbReference>
<dbReference type="Proteomes" id="UP000094389">
    <property type="component" value="Unassembled WGS sequence"/>
</dbReference>
<proteinExistence type="inferred from homology"/>
<evidence type="ECO:0000256" key="8">
    <source>
        <dbReference type="ARBA" id="ARBA00023242"/>
    </source>
</evidence>